<evidence type="ECO:0000313" key="2">
    <source>
        <dbReference type="Proteomes" id="UP001167796"/>
    </source>
</evidence>
<name>A0ABT9A6K2_9BACT</name>
<dbReference type="Proteomes" id="UP001167796">
    <property type="component" value="Unassembled WGS sequence"/>
</dbReference>
<accession>A0ABT9A6K2</accession>
<comment type="caution">
    <text evidence="1">The sequence shown here is derived from an EMBL/GenBank/DDBJ whole genome shotgun (WGS) entry which is preliminary data.</text>
</comment>
<dbReference type="RefSeq" id="WP_305010145.1">
    <property type="nucleotide sequence ID" value="NZ_JAUQSX010000001.1"/>
</dbReference>
<proteinExistence type="predicted"/>
<protein>
    <recommendedName>
        <fullName evidence="3">Tetratricopeptide repeat-containing protein</fullName>
    </recommendedName>
</protein>
<evidence type="ECO:0000313" key="1">
    <source>
        <dbReference type="EMBL" id="MDO7845460.1"/>
    </source>
</evidence>
<sequence>MASFFPAMNAFLQAVNFRFVHRRATTLLGFIVIFSLLLPATGNAQYHLMTPDAVLPYVKNTILKAHASAIAGASAKQIAAAGQHMMQPEPLPAAESIVYGPALSATKSAYDQAHFAEAAAGLSLAVASEPQNRFLLFHYARALYQTESTKPQAFDAYQKLVNDLDRENGENDSMATIDYWFLEAYWKLSTLQMDQEQWKPAAYNMARFLIGASSLSELTQNPLLYEQALGYLTECYFRLNEPEICRYYGSRTLQFFPKNQYVRPYLAHLPPITKPKKKSR</sequence>
<dbReference type="EMBL" id="JAUQSX010000001">
    <property type="protein sequence ID" value="MDO7845460.1"/>
    <property type="molecule type" value="Genomic_DNA"/>
</dbReference>
<organism evidence="1 2">
    <name type="scientific">Hymenobacter mellowenesis</name>
    <dbReference type="NCBI Taxonomy" id="3063995"/>
    <lineage>
        <taxon>Bacteria</taxon>
        <taxon>Pseudomonadati</taxon>
        <taxon>Bacteroidota</taxon>
        <taxon>Cytophagia</taxon>
        <taxon>Cytophagales</taxon>
        <taxon>Hymenobacteraceae</taxon>
        <taxon>Hymenobacter</taxon>
    </lineage>
</organism>
<gene>
    <name evidence="1" type="ORF">Q5H92_03755</name>
</gene>
<reference evidence="1" key="1">
    <citation type="submission" date="2023-07" db="EMBL/GenBank/DDBJ databases">
        <authorList>
            <person name="Kim M.K."/>
        </authorList>
    </citation>
    <scope>NUCLEOTIDE SEQUENCE</scope>
    <source>
        <strain evidence="1">M29</strain>
    </source>
</reference>
<evidence type="ECO:0008006" key="3">
    <source>
        <dbReference type="Google" id="ProtNLM"/>
    </source>
</evidence>
<keyword evidence="2" id="KW-1185">Reference proteome</keyword>